<comment type="similarity">
    <text evidence="2">Belongs to the HAD-like hydrolase superfamily. PHOSPHO family.</text>
</comment>
<dbReference type="PANTHER" id="PTHR20889">
    <property type="entry name" value="PHOSPHATASE, ORPHAN 1, 2"/>
    <property type="match status" value="1"/>
</dbReference>
<organism evidence="10">
    <name type="scientific">Harpegnathos saltator</name>
    <name type="common">Jerdon's jumping ant</name>
    <dbReference type="NCBI Taxonomy" id="610380"/>
    <lineage>
        <taxon>Eukaryota</taxon>
        <taxon>Metazoa</taxon>
        <taxon>Ecdysozoa</taxon>
        <taxon>Arthropoda</taxon>
        <taxon>Hexapoda</taxon>
        <taxon>Insecta</taxon>
        <taxon>Pterygota</taxon>
        <taxon>Neoptera</taxon>
        <taxon>Endopterygota</taxon>
        <taxon>Hymenoptera</taxon>
        <taxon>Apocrita</taxon>
        <taxon>Aculeata</taxon>
        <taxon>Formicoidea</taxon>
        <taxon>Formicidae</taxon>
        <taxon>Ponerinae</taxon>
        <taxon>Ponerini</taxon>
        <taxon>Harpegnathos</taxon>
    </lineage>
</organism>
<dbReference type="Proteomes" id="UP000008237">
    <property type="component" value="Unassembled WGS sequence"/>
</dbReference>
<dbReference type="InterPro" id="IPR006384">
    <property type="entry name" value="HAD_hydro_PyrdxlP_Pase-like"/>
</dbReference>
<protein>
    <submittedName>
        <fullName evidence="9">Pyridoxal phosphate phosphatase PHOSPHO2</fullName>
    </submittedName>
</protein>
<dbReference type="InterPro" id="IPR016965">
    <property type="entry name" value="Pase_PHOSPHO-typ"/>
</dbReference>
<dbReference type="KEGG" id="hst:105186458"/>
<dbReference type="GO" id="GO:0046872">
    <property type="term" value="F:metal ion binding"/>
    <property type="evidence" value="ECO:0007669"/>
    <property type="project" value="UniProtKB-KW"/>
</dbReference>
<feature type="active site" description="Nucleophile" evidence="6">
    <location>
        <position position="10"/>
    </location>
</feature>
<dbReference type="InterPro" id="IPR023214">
    <property type="entry name" value="HAD_sf"/>
</dbReference>
<dbReference type="AlphaFoldDB" id="E2BTU1"/>
<dbReference type="STRING" id="610380.E2BTU1"/>
<dbReference type="PANTHER" id="PTHR20889:SF12">
    <property type="entry name" value="LP01149P"/>
    <property type="match status" value="1"/>
</dbReference>
<dbReference type="OMA" id="HNLADCF"/>
<dbReference type="PhylomeDB" id="E2BTU1"/>
<sequence length="244" mass="28021">MNYSSLVVFDFDRTICEDNSDTVARKLLPEEKIPQEVRNLYQSNGWLTYMNRIFKLLHDNSIDGKQIKNAIVAIPAVAGMETLLTTLHANGHEIIIISDSNSLFINWWLQSKKLEHTVSRVFTNPAQFDEDGRLKVDMYHMQRSCDLSSMNLCKGKILMDFISEKHAQDVYYDRIVYIGDGKNDLCPILRLSEADLACPRKDYMLIKCLAKLPHNMHPVATIMAWKDGTDLLQSLEEALRVVKK</sequence>
<accession>E2BTU1</accession>
<dbReference type="PIRSF" id="PIRSF031051">
    <property type="entry name" value="PyrdxlP_Pase_PHOSPHO2"/>
    <property type="match status" value="1"/>
</dbReference>
<name>E2BTU1_HARSA</name>
<evidence type="ECO:0000256" key="5">
    <source>
        <dbReference type="ARBA" id="ARBA00022842"/>
    </source>
</evidence>
<evidence type="ECO:0000256" key="1">
    <source>
        <dbReference type="ARBA" id="ARBA00001946"/>
    </source>
</evidence>
<dbReference type="InParanoid" id="E2BTU1"/>
<feature type="binding site" evidence="8">
    <location>
        <position position="180"/>
    </location>
    <ligand>
        <name>Mg(2+)</name>
        <dbReference type="ChEBI" id="CHEBI:18420"/>
    </ligand>
</feature>
<comment type="cofactor">
    <cofactor evidence="1 8">
        <name>Mg(2+)</name>
        <dbReference type="ChEBI" id="CHEBI:18420"/>
    </cofactor>
</comment>
<evidence type="ECO:0000256" key="8">
    <source>
        <dbReference type="PIRSR" id="PIRSR031051-3"/>
    </source>
</evidence>
<evidence type="ECO:0000256" key="6">
    <source>
        <dbReference type="PIRSR" id="PIRSR031051-1"/>
    </source>
</evidence>
<feature type="binding site" evidence="8">
    <location>
        <position position="10"/>
    </location>
    <ligand>
        <name>Mg(2+)</name>
        <dbReference type="ChEBI" id="CHEBI:18420"/>
    </ligand>
</feature>
<keyword evidence="5 8" id="KW-0460">Magnesium</keyword>
<evidence type="ECO:0000313" key="10">
    <source>
        <dbReference type="Proteomes" id="UP000008237"/>
    </source>
</evidence>
<proteinExistence type="inferred from homology"/>
<dbReference type="Pfam" id="PF06888">
    <property type="entry name" value="Put_Phosphatase"/>
    <property type="match status" value="1"/>
</dbReference>
<feature type="binding site" evidence="7">
    <location>
        <position position="99"/>
    </location>
    <ligand>
        <name>substrate</name>
    </ligand>
</feature>
<dbReference type="InterPro" id="IPR036412">
    <property type="entry name" value="HAD-like_sf"/>
</dbReference>
<evidence type="ECO:0000256" key="7">
    <source>
        <dbReference type="PIRSR" id="PIRSR031051-2"/>
    </source>
</evidence>
<keyword evidence="3 8" id="KW-0479">Metal-binding</keyword>
<dbReference type="NCBIfam" id="TIGR01488">
    <property type="entry name" value="HAD-SF-IB"/>
    <property type="match status" value="1"/>
</dbReference>
<evidence type="ECO:0000313" key="9">
    <source>
        <dbReference type="EMBL" id="EFN80840.1"/>
    </source>
</evidence>
<dbReference type="FunCoup" id="E2BTU1">
    <property type="interactions" value="211"/>
</dbReference>
<dbReference type="SUPFAM" id="SSF56784">
    <property type="entry name" value="HAD-like"/>
    <property type="match status" value="1"/>
</dbReference>
<feature type="binding site" evidence="7">
    <location>
        <position position="21"/>
    </location>
    <ligand>
        <name>substrate</name>
    </ligand>
</feature>
<gene>
    <name evidence="9" type="ORF">EAI_11868</name>
</gene>
<dbReference type="GO" id="GO:0016791">
    <property type="term" value="F:phosphatase activity"/>
    <property type="evidence" value="ECO:0007669"/>
    <property type="project" value="InterPro"/>
</dbReference>
<feature type="binding site" evidence="8">
    <location>
        <position position="12"/>
    </location>
    <ligand>
        <name>Mg(2+)</name>
        <dbReference type="ChEBI" id="CHEBI:18420"/>
    </ligand>
</feature>
<keyword evidence="10" id="KW-1185">Reference proteome</keyword>
<evidence type="ECO:0000256" key="4">
    <source>
        <dbReference type="ARBA" id="ARBA00022801"/>
    </source>
</evidence>
<dbReference type="NCBIfam" id="TIGR01489">
    <property type="entry name" value="DKMTPPase-SF"/>
    <property type="match status" value="1"/>
</dbReference>
<keyword evidence="4" id="KW-0378">Hydrolase</keyword>
<feature type="active site" description="Proton donor" evidence="6">
    <location>
        <position position="12"/>
    </location>
</feature>
<reference evidence="9 10" key="1">
    <citation type="journal article" date="2010" name="Science">
        <title>Genomic comparison of the ants Camponotus floridanus and Harpegnathos saltator.</title>
        <authorList>
            <person name="Bonasio R."/>
            <person name="Zhang G."/>
            <person name="Ye C."/>
            <person name="Mutti N.S."/>
            <person name="Fang X."/>
            <person name="Qin N."/>
            <person name="Donahue G."/>
            <person name="Yang P."/>
            <person name="Li Q."/>
            <person name="Li C."/>
            <person name="Zhang P."/>
            <person name="Huang Z."/>
            <person name="Berger S.L."/>
            <person name="Reinberg D."/>
            <person name="Wang J."/>
            <person name="Liebig J."/>
        </authorList>
    </citation>
    <scope>NUCLEOTIDE SEQUENCE [LARGE SCALE GENOMIC DNA]</scope>
    <source>
        <strain evidence="9 10">R22 G/1</strain>
    </source>
</reference>
<dbReference type="EMBL" id="GL450531">
    <property type="protein sequence ID" value="EFN80840.1"/>
    <property type="molecule type" value="Genomic_DNA"/>
</dbReference>
<evidence type="ECO:0000256" key="3">
    <source>
        <dbReference type="ARBA" id="ARBA00022723"/>
    </source>
</evidence>
<dbReference type="Gene3D" id="3.40.50.1000">
    <property type="entry name" value="HAD superfamily/HAD-like"/>
    <property type="match status" value="1"/>
</dbReference>
<evidence type="ECO:0000256" key="2">
    <source>
        <dbReference type="ARBA" id="ARBA00008541"/>
    </source>
</evidence>
<dbReference type="OrthoDB" id="10267182at2759"/>